<dbReference type="RefSeq" id="WP_161003907.1">
    <property type="nucleotide sequence ID" value="NZ_WEZQ01000014.1"/>
</dbReference>
<evidence type="ECO:0008006" key="4">
    <source>
        <dbReference type="Google" id="ProtNLM"/>
    </source>
</evidence>
<feature type="transmembrane region" description="Helical" evidence="1">
    <location>
        <begin position="127"/>
        <end position="145"/>
    </location>
</feature>
<sequence>MEKLLLLFFALIAGSFQPIQSGVNATLRTHINSAYLTGAISNFIGAVIMLLLAASIERNNVSLIKPAADNWWLWTGGILSALIVLSTVIVPGRIGYATFFGLFIAGQLLMSIMIDFFGWFGGHKVTINIQEIFGILLLVGGSWLITRSHS</sequence>
<keyword evidence="1" id="KW-1133">Transmembrane helix</keyword>
<dbReference type="OrthoDB" id="7864805at2"/>
<dbReference type="AlphaFoldDB" id="A0A6N9I520"/>
<dbReference type="Pfam" id="PF04657">
    <property type="entry name" value="DMT_YdcZ"/>
    <property type="match status" value="1"/>
</dbReference>
<reference evidence="2 3" key="1">
    <citation type="journal article" date="2019" name="Appl. Environ. Microbiol.">
        <title>Genetic determinants of hydroxycinnamic acid metabolism in heterofermentative lactobacilli.</title>
        <authorList>
            <person name="Gaur G."/>
            <person name="Oh J.H."/>
            <person name="Filannino P."/>
            <person name="Gobbetti M."/>
            <person name="van Pijkeren J.P."/>
            <person name="Ganzle M.G."/>
        </authorList>
    </citation>
    <scope>NUCLEOTIDE SEQUENCE [LARGE SCALE GENOMIC DNA]</scope>
    <source>
        <strain evidence="2 3">C5</strain>
    </source>
</reference>
<organism evidence="2 3">
    <name type="scientific">Furfurilactobacillus milii</name>
    <dbReference type="NCBI Taxonomy" id="2888272"/>
    <lineage>
        <taxon>Bacteria</taxon>
        <taxon>Bacillati</taxon>
        <taxon>Bacillota</taxon>
        <taxon>Bacilli</taxon>
        <taxon>Lactobacillales</taxon>
        <taxon>Lactobacillaceae</taxon>
        <taxon>Furfurilactobacillus</taxon>
    </lineage>
</organism>
<dbReference type="Proteomes" id="UP000449209">
    <property type="component" value="Unassembled WGS sequence"/>
</dbReference>
<evidence type="ECO:0000313" key="2">
    <source>
        <dbReference type="EMBL" id="MYV17526.1"/>
    </source>
</evidence>
<feature type="transmembrane region" description="Helical" evidence="1">
    <location>
        <begin position="31"/>
        <end position="51"/>
    </location>
</feature>
<dbReference type="GO" id="GO:0005886">
    <property type="term" value="C:plasma membrane"/>
    <property type="evidence" value="ECO:0007669"/>
    <property type="project" value="TreeGrafter"/>
</dbReference>
<dbReference type="PANTHER" id="PTHR34821">
    <property type="entry name" value="INNER MEMBRANE PROTEIN YDCZ"/>
    <property type="match status" value="1"/>
</dbReference>
<evidence type="ECO:0000256" key="1">
    <source>
        <dbReference type="SAM" id="Phobius"/>
    </source>
</evidence>
<gene>
    <name evidence="2" type="ORF">GB993_08415</name>
</gene>
<name>A0A6N9I520_9LACO</name>
<comment type="caution">
    <text evidence="2">The sequence shown here is derived from an EMBL/GenBank/DDBJ whole genome shotgun (WGS) entry which is preliminary data.</text>
</comment>
<proteinExistence type="predicted"/>
<protein>
    <recommendedName>
        <fullName evidence="4">EamA-like transporter family protein</fullName>
    </recommendedName>
</protein>
<dbReference type="PANTHER" id="PTHR34821:SF2">
    <property type="entry name" value="INNER MEMBRANE PROTEIN YDCZ"/>
    <property type="match status" value="1"/>
</dbReference>
<feature type="transmembrane region" description="Helical" evidence="1">
    <location>
        <begin position="71"/>
        <end position="90"/>
    </location>
</feature>
<evidence type="ECO:0000313" key="3">
    <source>
        <dbReference type="Proteomes" id="UP000449209"/>
    </source>
</evidence>
<dbReference type="EMBL" id="WEZQ01000014">
    <property type="protein sequence ID" value="MYV17526.1"/>
    <property type="molecule type" value="Genomic_DNA"/>
</dbReference>
<dbReference type="InterPro" id="IPR006750">
    <property type="entry name" value="YdcZ"/>
</dbReference>
<keyword evidence="1" id="KW-0472">Membrane</keyword>
<feature type="transmembrane region" description="Helical" evidence="1">
    <location>
        <begin position="96"/>
        <end position="120"/>
    </location>
</feature>
<keyword evidence="1" id="KW-0812">Transmembrane</keyword>
<accession>A0A6N9I520</accession>